<evidence type="ECO:0000313" key="3">
    <source>
        <dbReference type="EMBL" id="BAM82391.1"/>
    </source>
</evidence>
<dbReference type="RefSeq" id="XP_005538427.1">
    <property type="nucleotide sequence ID" value="XM_005538370.1"/>
</dbReference>
<gene>
    <name evidence="3" type="ORF">CYME_CMR132C</name>
</gene>
<feature type="region of interest" description="Disordered" evidence="1">
    <location>
        <begin position="167"/>
        <end position="221"/>
    </location>
</feature>
<evidence type="ECO:0000256" key="2">
    <source>
        <dbReference type="SAM" id="Phobius"/>
    </source>
</evidence>
<dbReference type="AlphaFoldDB" id="M1UW81"/>
<evidence type="ECO:0008006" key="5">
    <source>
        <dbReference type="Google" id="ProtNLM"/>
    </source>
</evidence>
<keyword evidence="2" id="KW-1133">Transmembrane helix</keyword>
<evidence type="ECO:0000313" key="4">
    <source>
        <dbReference type="Proteomes" id="UP000007014"/>
    </source>
</evidence>
<organism evidence="3 4">
    <name type="scientific">Cyanidioschyzon merolae (strain NIES-3377 / 10D)</name>
    <name type="common">Unicellular red alga</name>
    <dbReference type="NCBI Taxonomy" id="280699"/>
    <lineage>
        <taxon>Eukaryota</taxon>
        <taxon>Rhodophyta</taxon>
        <taxon>Bangiophyceae</taxon>
        <taxon>Cyanidiales</taxon>
        <taxon>Cyanidiaceae</taxon>
        <taxon>Cyanidioschyzon</taxon>
    </lineage>
</organism>
<accession>M1UW81</accession>
<dbReference type="EMBL" id="AP006500">
    <property type="protein sequence ID" value="BAM82391.1"/>
    <property type="molecule type" value="Genomic_DNA"/>
</dbReference>
<protein>
    <recommendedName>
        <fullName evidence="5">Transmembrane protein</fullName>
    </recommendedName>
</protein>
<dbReference type="OrthoDB" id="10658520at2759"/>
<dbReference type="GeneID" id="16996745"/>
<proteinExistence type="predicted"/>
<dbReference type="KEGG" id="cme:CYME_CMR132C"/>
<sequence>MVRNSRVTDYSGFVTACSARQALVGWHSPVRLHLGRRFRLLKSRWTRCFCGHLRCRALNTLSCTHRRLAGSATCGPFAKRPGTVLTAAWLAAVPSTSRAIESGSATTESVKSAAEEIGNTAAQAATTNNVDWSSQLTNWLAAIDAVLLVSATILTIIVTVRDWRRRSAKKEQESKSKDSGASKNAREGDRLKAAANAPPGKLNRYQRRELRKRRNQDDSSL</sequence>
<dbReference type="Proteomes" id="UP000007014">
    <property type="component" value="Chromosome 18"/>
</dbReference>
<evidence type="ECO:0000256" key="1">
    <source>
        <dbReference type="SAM" id="MobiDB-lite"/>
    </source>
</evidence>
<keyword evidence="2" id="KW-0812">Transmembrane</keyword>
<name>M1UW81_CYAM1</name>
<keyword evidence="4" id="KW-1185">Reference proteome</keyword>
<dbReference type="HOGENOM" id="CLU_1252225_0_0_1"/>
<reference evidence="3 4" key="2">
    <citation type="journal article" date="2007" name="BMC Biol.">
        <title>A 100%-complete sequence reveals unusually simple genomic features in the hot-spring red alga Cyanidioschyzon merolae.</title>
        <authorList>
            <person name="Nozaki H."/>
            <person name="Takano H."/>
            <person name="Misumi O."/>
            <person name="Terasawa K."/>
            <person name="Matsuzaki M."/>
            <person name="Maruyama S."/>
            <person name="Nishida K."/>
            <person name="Yagisawa F."/>
            <person name="Yoshida Y."/>
            <person name="Fujiwara T."/>
            <person name="Takio S."/>
            <person name="Tamura K."/>
            <person name="Chung S.J."/>
            <person name="Nakamura S."/>
            <person name="Kuroiwa H."/>
            <person name="Tanaka K."/>
            <person name="Sato N."/>
            <person name="Kuroiwa T."/>
        </authorList>
    </citation>
    <scope>NUCLEOTIDE SEQUENCE [LARGE SCALE GENOMIC DNA]</scope>
    <source>
        <strain evidence="3 4">10D</strain>
    </source>
</reference>
<reference evidence="3 4" key="1">
    <citation type="journal article" date="2004" name="Nature">
        <title>Genome sequence of the ultrasmall unicellular red alga Cyanidioschyzon merolae 10D.</title>
        <authorList>
            <person name="Matsuzaki M."/>
            <person name="Misumi O."/>
            <person name="Shin-i T."/>
            <person name="Maruyama S."/>
            <person name="Takahara M."/>
            <person name="Miyagishima S."/>
            <person name="Mori T."/>
            <person name="Nishida K."/>
            <person name="Yagisawa F."/>
            <person name="Nishida K."/>
            <person name="Yoshida Y."/>
            <person name="Nishimura Y."/>
            <person name="Nakao S."/>
            <person name="Kobayashi T."/>
            <person name="Momoyama Y."/>
            <person name="Higashiyama T."/>
            <person name="Minoda A."/>
            <person name="Sano M."/>
            <person name="Nomoto H."/>
            <person name="Oishi K."/>
            <person name="Hayashi H."/>
            <person name="Ohta F."/>
            <person name="Nishizaka S."/>
            <person name="Haga S."/>
            <person name="Miura S."/>
            <person name="Morishita T."/>
            <person name="Kabeya Y."/>
            <person name="Terasawa K."/>
            <person name="Suzuki Y."/>
            <person name="Ishii Y."/>
            <person name="Asakawa S."/>
            <person name="Takano H."/>
            <person name="Ohta N."/>
            <person name="Kuroiwa H."/>
            <person name="Tanaka K."/>
            <person name="Shimizu N."/>
            <person name="Sugano S."/>
            <person name="Sato N."/>
            <person name="Nozaki H."/>
            <person name="Ogasawara N."/>
            <person name="Kohara Y."/>
            <person name="Kuroiwa T."/>
        </authorList>
    </citation>
    <scope>NUCLEOTIDE SEQUENCE [LARGE SCALE GENOMIC DNA]</scope>
    <source>
        <strain evidence="3 4">10D</strain>
    </source>
</reference>
<feature type="transmembrane region" description="Helical" evidence="2">
    <location>
        <begin position="139"/>
        <end position="160"/>
    </location>
</feature>
<dbReference type="Gramene" id="CMR132CT">
    <property type="protein sequence ID" value="CMR132CT"/>
    <property type="gene ID" value="CMR132C"/>
</dbReference>
<feature type="compositionally biased region" description="Basic and acidic residues" evidence="1">
    <location>
        <begin position="169"/>
        <end position="192"/>
    </location>
</feature>
<keyword evidence="2" id="KW-0472">Membrane</keyword>